<evidence type="ECO:0000256" key="1">
    <source>
        <dbReference type="SAM" id="Phobius"/>
    </source>
</evidence>
<keyword evidence="1" id="KW-0812">Transmembrane</keyword>
<sequence length="256" mass="28081">MQKANGKLLKKIAAVALAVVIMAMPFLSVFFTGIFLPPQYGQTYYAELAKMYARLKGAQGKKVVVIGNSNVAFGVDSALMEELLLEAGLDYTVCNFGLYGSLGTKMMLDLSADCIGEGDIVIFSPEIAAQPLSLYFSAEEAWYALDADLSMYYAFPDEVRGTLAGAFFSYTSKKYLQYKSGSPAEASGVYALSSFDEHCDLKNYSRPYNIMPGGADANNPVNFDTSLFGDGFADYVNEYYLKIQKKARRCISLFPL</sequence>
<gene>
    <name evidence="2" type="ORF">IAB69_00675</name>
</gene>
<feature type="transmembrane region" description="Helical" evidence="1">
    <location>
        <begin position="12"/>
        <end position="36"/>
    </location>
</feature>
<accession>A0A9D1MIL6</accession>
<protein>
    <submittedName>
        <fullName evidence="2">Uncharacterized protein</fullName>
    </submittedName>
</protein>
<dbReference type="Proteomes" id="UP000824110">
    <property type="component" value="Unassembled WGS sequence"/>
</dbReference>
<proteinExistence type="predicted"/>
<evidence type="ECO:0000313" key="2">
    <source>
        <dbReference type="EMBL" id="HIU61150.1"/>
    </source>
</evidence>
<name>A0A9D1MIL6_9FIRM</name>
<comment type="caution">
    <text evidence="2">The sequence shown here is derived from an EMBL/GenBank/DDBJ whole genome shotgun (WGS) entry which is preliminary data.</text>
</comment>
<dbReference type="EMBL" id="DVNE01000007">
    <property type="protein sequence ID" value="HIU61150.1"/>
    <property type="molecule type" value="Genomic_DNA"/>
</dbReference>
<keyword evidence="1" id="KW-1133">Transmembrane helix</keyword>
<evidence type="ECO:0000313" key="3">
    <source>
        <dbReference type="Proteomes" id="UP000824110"/>
    </source>
</evidence>
<organism evidence="2 3">
    <name type="scientific">Candidatus Coproplasma excrementigallinarum</name>
    <dbReference type="NCBI Taxonomy" id="2840747"/>
    <lineage>
        <taxon>Bacteria</taxon>
        <taxon>Bacillati</taxon>
        <taxon>Bacillota</taxon>
        <taxon>Clostridia</taxon>
        <taxon>Eubacteriales</taxon>
        <taxon>Candidatus Coproplasma</taxon>
    </lineage>
</organism>
<reference evidence="2" key="2">
    <citation type="journal article" date="2021" name="PeerJ">
        <title>Extensive microbial diversity within the chicken gut microbiome revealed by metagenomics and culture.</title>
        <authorList>
            <person name="Gilroy R."/>
            <person name="Ravi A."/>
            <person name="Getino M."/>
            <person name="Pursley I."/>
            <person name="Horton D.L."/>
            <person name="Alikhan N.F."/>
            <person name="Baker D."/>
            <person name="Gharbi K."/>
            <person name="Hall N."/>
            <person name="Watson M."/>
            <person name="Adriaenssens E.M."/>
            <person name="Foster-Nyarko E."/>
            <person name="Jarju S."/>
            <person name="Secka A."/>
            <person name="Antonio M."/>
            <person name="Oren A."/>
            <person name="Chaudhuri R.R."/>
            <person name="La Ragione R."/>
            <person name="Hildebrand F."/>
            <person name="Pallen M.J."/>
        </authorList>
    </citation>
    <scope>NUCLEOTIDE SEQUENCE</scope>
    <source>
        <strain evidence="2">CHK195-12923</strain>
    </source>
</reference>
<reference evidence="2" key="1">
    <citation type="submission" date="2020-10" db="EMBL/GenBank/DDBJ databases">
        <authorList>
            <person name="Gilroy R."/>
        </authorList>
    </citation>
    <scope>NUCLEOTIDE SEQUENCE</scope>
    <source>
        <strain evidence="2">CHK195-12923</strain>
    </source>
</reference>
<dbReference type="AlphaFoldDB" id="A0A9D1MIL6"/>
<keyword evidence="1" id="KW-0472">Membrane</keyword>